<dbReference type="Proteomes" id="UP001472677">
    <property type="component" value="Unassembled WGS sequence"/>
</dbReference>
<keyword evidence="5" id="KW-0812">Transmembrane</keyword>
<evidence type="ECO:0000256" key="4">
    <source>
        <dbReference type="SAM" id="MobiDB-lite"/>
    </source>
</evidence>
<comment type="pathway">
    <text evidence="2">Protein modification; protein ubiquitination.</text>
</comment>
<keyword evidence="5" id="KW-0472">Membrane</keyword>
<dbReference type="Pfam" id="PF00651">
    <property type="entry name" value="BTB"/>
    <property type="match status" value="1"/>
</dbReference>
<keyword evidence="9" id="KW-1185">Reference proteome</keyword>
<proteinExistence type="inferred from homology"/>
<evidence type="ECO:0000256" key="3">
    <source>
        <dbReference type="ARBA" id="ARBA00010846"/>
    </source>
</evidence>
<feature type="domain" description="MATH" evidence="7">
    <location>
        <begin position="33"/>
        <end position="167"/>
    </location>
</feature>
<evidence type="ECO:0000313" key="9">
    <source>
        <dbReference type="Proteomes" id="UP001472677"/>
    </source>
</evidence>
<dbReference type="InterPro" id="IPR034090">
    <property type="entry name" value="BPM_C"/>
</dbReference>
<evidence type="ECO:0000259" key="6">
    <source>
        <dbReference type="PROSITE" id="PS50097"/>
    </source>
</evidence>
<evidence type="ECO:0000256" key="1">
    <source>
        <dbReference type="ARBA" id="ARBA00002668"/>
    </source>
</evidence>
<sequence>MGEILLETSKPSSSSASSVSATTTSTSVTETVNGSHQFKITGYSLSKGLGIGKYIASDTFMVGGFLWAIYFYPDGKSPEDNATYVSLFIALASEGTDVRALFELTLLDQSGKEVHKVHSHFGRTLESGPYTLKYRGSMWGYKRFFKRTLLEQSDYLKDDCLSVHCSVGVVKSHTEGPKIYSIAVPPSNISQQFGKLLESGKGTDVSFEVDGEFFPAHKLVLAARSPVFRAQLFGPMKDQNTKQIKIEDIEAHVFKALLHFIYWDSLPDMQELTGLNSKWASALMSQHLLAAADRYGLDRLRLLCEANLCEDVTINTVATTLALAEQHHCFQLKAVCLKFVAMPENLRAVMQTDGFEYLKESCPSVLTELLEHVARVNEHSVIICRHGNEANLDGSDANDQFNQTPDHHLAAAAPGMAVSVAVGPVWESVLEQTKSAQEKNSDPLLWAVQLSSRLNSAGVSLPSTDLAHLLVSHICWDNHLPITWKFLEKALTANFAPPMLVLALLSIRVIPNRKFHPTAYRLYMELLRRHAFSLKRLINGPNYQTIMKSIDDVLHLSLIFGVQVSEPGLLLVEFIFLIVWQLLDASLEDEGLLELIPEKRSIWPTVTQDMEIDTADSCNKMRNEHHDMLYKGNTTIAIEIIGEFLQNKVTSRILFLAWRNMPSHWGAFIQQLGVLAAKSTSLRNSKHITPDILLQLTSDTHKVLSRECKTISRQEFHAVMGSGSLTSSSGQCHGTNPSALWLPIDLFLEDAMDGSQVAATGATERLTGLVKALQAVNGTTWHNTFLGLWIAALRLVQRERDISEGPIPHLDTCLCMLLSITPLVVANIVEEEESELMDESDCNPMNQTKEKQTTGRCREDLIFSLRMLSDYETLLTPPQSVCSVANQAAAKAIMFVSGLTVGNGYYECMSINDMPMNCSGNLRHLIVEACIARNLLDTSAYLWPGYVNARANIPHSVPSQVPGWSSLMKGCPLSPALINALIATPASSLPEIEKIYEIATKGSTDEKISAASILCGASLVRGWNIQEQAVLFITSLLSPPVPANYSGSESHLISYAPFFNVLLVGISPVDCVQIFSLHGMVPLLAGALMPLCEVFGSIAPNVSWTLPTGEELTSHVVFSNAFTLLLRLWKFDHPPVEYVMRDATPVGSQPSPEYLLLVRNSKLSAFGKSPKDRLKIRRISKNVNFSMELIFMDSFPKLKCWYRQHQECIASTLSGLVQGTTVHQIVDVLLNMMFRKIGRGSQSLTSTTSGGSSSSASGAEDILTRLKVPAWDILEGTPYVLDASLTACAHGRIAPRELATGLKDLADFLPATLGTIVSYFSAEVTRGIWKPVFMNGTDWPSPLANLSIVEQQIKKIIAATGVDVPSLETGGSSPAMLPLPLAALVSLAITYKLDKTSERFLILIGPALNSLGGGCPWPCMPIISALWVQKVKRWNDFLVFSASCTVFHHNSDAVVQLLRSCFMSTLGLSPSIICSKGGVGALLGHGFGSHFSGGMAPVAPGIMYLRAHRKVRDIMFMNEEIVTLLISSVREIASSGLSREKMEKLKKTKFGLRYGQVSLGTAMTQVKLAASLGASLICLSGGLGLVQSLIKETLPSWFISAHTPDHGEPGGVVSMLGGYALAYFTVLCGTFAWGVDSASPASKRRPKVLSMHLEFLASALDGKISLGCDFAAWHAYVTGFVSLLVGCTHKWVLDIDVGVLKRLSNGLSQWNEEELAIALLGLGGAAAAGTAAELIIKTGA</sequence>
<evidence type="ECO:0000313" key="8">
    <source>
        <dbReference type="EMBL" id="KAK8501806.1"/>
    </source>
</evidence>
<dbReference type="Pfam" id="PF24570">
    <property type="entry name" value="BACK_BPM_SPOP"/>
    <property type="match status" value="1"/>
</dbReference>
<dbReference type="PROSITE" id="PS50144">
    <property type="entry name" value="MATH"/>
    <property type="match status" value="1"/>
</dbReference>
<comment type="caution">
    <text evidence="8">The sequence shown here is derived from an EMBL/GenBank/DDBJ whole genome shotgun (WGS) entry which is preliminary data.</text>
</comment>
<dbReference type="SUPFAM" id="SSF54695">
    <property type="entry name" value="POZ domain"/>
    <property type="match status" value="1"/>
</dbReference>
<dbReference type="PANTHER" id="PTHR33739:SF7">
    <property type="entry name" value="MEDIATOR OF RNA POLYMERASE II TRANSCRIPTION SUBUNIT 33B"/>
    <property type="match status" value="1"/>
</dbReference>
<dbReference type="InterPro" id="IPR008974">
    <property type="entry name" value="TRAF-like"/>
</dbReference>
<evidence type="ECO:0000256" key="2">
    <source>
        <dbReference type="ARBA" id="ARBA00004906"/>
    </source>
</evidence>
<evidence type="ECO:0000259" key="7">
    <source>
        <dbReference type="PROSITE" id="PS50144"/>
    </source>
</evidence>
<protein>
    <submittedName>
        <fullName evidence="8">Uncharacterized protein</fullName>
    </submittedName>
</protein>
<dbReference type="PANTHER" id="PTHR33739">
    <property type="entry name" value="OS07G0681500 PROTEIN"/>
    <property type="match status" value="1"/>
</dbReference>
<name>A0ABR2B4L7_9ROSI</name>
<accession>A0ABR2B4L7</accession>
<dbReference type="SMART" id="SM00225">
    <property type="entry name" value="BTB"/>
    <property type="match status" value="1"/>
</dbReference>
<dbReference type="Gene3D" id="3.30.710.10">
    <property type="entry name" value="Potassium Channel Kv1.1, Chain A"/>
    <property type="match status" value="1"/>
</dbReference>
<feature type="region of interest" description="Disordered" evidence="4">
    <location>
        <begin position="7"/>
        <end position="26"/>
    </location>
</feature>
<dbReference type="InterPro" id="IPR056423">
    <property type="entry name" value="BACK_BPM_SPOP"/>
</dbReference>
<keyword evidence="5" id="KW-1133">Transmembrane helix</keyword>
<dbReference type="CDD" id="cd00121">
    <property type="entry name" value="MATH"/>
    <property type="match status" value="1"/>
</dbReference>
<feature type="transmembrane region" description="Helical" evidence="5">
    <location>
        <begin position="1568"/>
        <end position="1590"/>
    </location>
</feature>
<dbReference type="PROSITE" id="PS50097">
    <property type="entry name" value="BTB"/>
    <property type="match status" value="1"/>
</dbReference>
<comment type="function">
    <text evidence="1">May act as a substrate-specific adapter of an E3 ubiquitin-protein ligase complex (CUL3-RBX1-BTB) which mediates the ubiquitination and subsequent proteasomal degradation of target proteins.</text>
</comment>
<dbReference type="InterPro" id="IPR011333">
    <property type="entry name" value="SKP1/BTB/POZ_sf"/>
</dbReference>
<organism evidence="8 9">
    <name type="scientific">Hibiscus sabdariffa</name>
    <name type="common">roselle</name>
    <dbReference type="NCBI Taxonomy" id="183260"/>
    <lineage>
        <taxon>Eukaryota</taxon>
        <taxon>Viridiplantae</taxon>
        <taxon>Streptophyta</taxon>
        <taxon>Embryophyta</taxon>
        <taxon>Tracheophyta</taxon>
        <taxon>Spermatophyta</taxon>
        <taxon>Magnoliopsida</taxon>
        <taxon>eudicotyledons</taxon>
        <taxon>Gunneridae</taxon>
        <taxon>Pentapetalae</taxon>
        <taxon>rosids</taxon>
        <taxon>malvids</taxon>
        <taxon>Malvales</taxon>
        <taxon>Malvaceae</taxon>
        <taxon>Malvoideae</taxon>
        <taxon>Hibiscus</taxon>
    </lineage>
</organism>
<dbReference type="EMBL" id="JBBPBM010000181">
    <property type="protein sequence ID" value="KAK8501806.1"/>
    <property type="molecule type" value="Genomic_DNA"/>
</dbReference>
<dbReference type="CDD" id="cd18280">
    <property type="entry name" value="BTB_POZ_BPM_plant"/>
    <property type="match status" value="1"/>
</dbReference>
<dbReference type="Pfam" id="PF22486">
    <property type="entry name" value="MATH_2"/>
    <property type="match status" value="1"/>
</dbReference>
<dbReference type="Gene3D" id="1.25.40.420">
    <property type="match status" value="1"/>
</dbReference>
<dbReference type="Gene3D" id="2.60.210.10">
    <property type="entry name" value="Apoptosis, Tumor Necrosis Factor Receptor Associated Protein 2, Chain A"/>
    <property type="match status" value="1"/>
</dbReference>
<feature type="domain" description="BTB" evidence="6">
    <location>
        <begin position="203"/>
        <end position="262"/>
    </location>
</feature>
<evidence type="ECO:0000256" key="5">
    <source>
        <dbReference type="SAM" id="Phobius"/>
    </source>
</evidence>
<dbReference type="SMART" id="SM00061">
    <property type="entry name" value="MATH"/>
    <property type="match status" value="1"/>
</dbReference>
<dbReference type="SUPFAM" id="SSF49599">
    <property type="entry name" value="TRAF domain-like"/>
    <property type="match status" value="1"/>
</dbReference>
<feature type="transmembrane region" description="Helical" evidence="5">
    <location>
        <begin position="1610"/>
        <end position="1635"/>
    </location>
</feature>
<dbReference type="CDD" id="cd14736">
    <property type="entry name" value="BACK_AtBPM-like"/>
    <property type="match status" value="1"/>
</dbReference>
<dbReference type="InterPro" id="IPR000210">
    <property type="entry name" value="BTB/POZ_dom"/>
</dbReference>
<feature type="compositionally biased region" description="Low complexity" evidence="4">
    <location>
        <begin position="12"/>
        <end position="26"/>
    </location>
</feature>
<gene>
    <name evidence="8" type="ORF">V6N12_072941</name>
</gene>
<dbReference type="InterPro" id="IPR039638">
    <property type="entry name" value="MED33A/B"/>
</dbReference>
<comment type="similarity">
    <text evidence="3">Belongs to the Tdpoz family.</text>
</comment>
<dbReference type="InterPro" id="IPR002083">
    <property type="entry name" value="MATH/TRAF_dom"/>
</dbReference>
<reference evidence="8 9" key="1">
    <citation type="journal article" date="2024" name="G3 (Bethesda)">
        <title>Genome assembly of Hibiscus sabdariffa L. provides insights into metabolisms of medicinal natural products.</title>
        <authorList>
            <person name="Kim T."/>
        </authorList>
    </citation>
    <scope>NUCLEOTIDE SEQUENCE [LARGE SCALE GENOMIC DNA]</scope>
    <source>
        <strain evidence="8">TK-2024</strain>
        <tissue evidence="8">Old leaves</tissue>
    </source>
</reference>